<dbReference type="EMBL" id="DSUT01000193">
    <property type="protein sequence ID" value="HGK29107.1"/>
    <property type="molecule type" value="Genomic_DNA"/>
</dbReference>
<protein>
    <submittedName>
        <fullName evidence="2">Uncharacterized protein</fullName>
    </submittedName>
</protein>
<keyword evidence="1" id="KW-0812">Transmembrane</keyword>
<gene>
    <name evidence="2" type="ORF">ENS41_09220</name>
</gene>
<keyword evidence="1" id="KW-1133">Transmembrane helix</keyword>
<organism evidence="2">
    <name type="scientific">candidate division WOR-3 bacterium</name>
    <dbReference type="NCBI Taxonomy" id="2052148"/>
    <lineage>
        <taxon>Bacteria</taxon>
        <taxon>Bacteria division WOR-3</taxon>
    </lineage>
</organism>
<evidence type="ECO:0000313" key="2">
    <source>
        <dbReference type="EMBL" id="HGK29107.1"/>
    </source>
</evidence>
<comment type="caution">
    <text evidence="2">The sequence shown here is derived from an EMBL/GenBank/DDBJ whole genome shotgun (WGS) entry which is preliminary data.</text>
</comment>
<feature type="transmembrane region" description="Helical" evidence="1">
    <location>
        <begin position="6"/>
        <end position="26"/>
    </location>
</feature>
<dbReference type="AlphaFoldDB" id="A0A7C4CDG3"/>
<reference evidence="2" key="1">
    <citation type="journal article" date="2020" name="mSystems">
        <title>Genome- and Community-Level Interaction Insights into Carbon Utilization and Element Cycling Functions of Hydrothermarchaeota in Hydrothermal Sediment.</title>
        <authorList>
            <person name="Zhou Z."/>
            <person name="Liu Y."/>
            <person name="Xu W."/>
            <person name="Pan J."/>
            <person name="Luo Z.H."/>
            <person name="Li M."/>
        </authorList>
    </citation>
    <scope>NUCLEOTIDE SEQUENCE [LARGE SCALE GENOMIC DNA]</scope>
    <source>
        <strain evidence="2">SpSt-488</strain>
    </source>
</reference>
<keyword evidence="1" id="KW-0472">Membrane</keyword>
<name>A0A7C4CDG3_UNCW3</name>
<accession>A0A7C4CDG3</accession>
<evidence type="ECO:0000256" key="1">
    <source>
        <dbReference type="SAM" id="Phobius"/>
    </source>
</evidence>
<sequence length="65" mass="7481">MIPKGVGVALQVVAVAAVMVSALMVYRLNRVDSFDLKPGYNYESAVENYEQRLRETQRMLRRDVY</sequence>
<proteinExistence type="predicted"/>